<gene>
    <name evidence="1" type="ORF">F0562_020623</name>
</gene>
<dbReference type="InterPro" id="IPR025322">
    <property type="entry name" value="PADRE_dom"/>
</dbReference>
<accession>A0A5J5BTC3</accession>
<proteinExistence type="predicted"/>
<sequence length="225" mass="24439">MGICCSCESASVATAKLILQDGELQEFSCPVKVSDVLQNHHDCFICNSDEMDFDDFVLAINGEEEIQPGQLYFVLPLSWLAQPLQAEDMASLAVKASSALNRSRTGDKCGCWNNKRVDPNFIIPSDEKALKPRRKVVAGGGSEGLVEEKTGRRGGNIGSGYKRLGQAEDCPLKSMGSSDLRPGSNPQKRFVANALSLVASVEGEDFIMGRSLLMRGLFLLQGFYP</sequence>
<dbReference type="Proteomes" id="UP000325577">
    <property type="component" value="Linkage Group LG10"/>
</dbReference>
<keyword evidence="2" id="KW-1185">Reference proteome</keyword>
<dbReference type="EMBL" id="CM018033">
    <property type="protein sequence ID" value="KAA8545926.1"/>
    <property type="molecule type" value="Genomic_DNA"/>
</dbReference>
<protein>
    <submittedName>
        <fullName evidence="1">Uncharacterized protein</fullName>
    </submittedName>
</protein>
<organism evidence="1 2">
    <name type="scientific">Nyssa sinensis</name>
    <dbReference type="NCBI Taxonomy" id="561372"/>
    <lineage>
        <taxon>Eukaryota</taxon>
        <taxon>Viridiplantae</taxon>
        <taxon>Streptophyta</taxon>
        <taxon>Embryophyta</taxon>
        <taxon>Tracheophyta</taxon>
        <taxon>Spermatophyta</taxon>
        <taxon>Magnoliopsida</taxon>
        <taxon>eudicotyledons</taxon>
        <taxon>Gunneridae</taxon>
        <taxon>Pentapetalae</taxon>
        <taxon>asterids</taxon>
        <taxon>Cornales</taxon>
        <taxon>Nyssaceae</taxon>
        <taxon>Nyssa</taxon>
    </lineage>
</organism>
<dbReference type="AlphaFoldDB" id="A0A5J5BTC3"/>
<name>A0A5J5BTC3_9ASTE</name>
<dbReference type="PANTHER" id="PTHR33052">
    <property type="entry name" value="DUF4228 DOMAIN PROTEIN-RELATED"/>
    <property type="match status" value="1"/>
</dbReference>
<reference evidence="1 2" key="1">
    <citation type="submission" date="2019-09" db="EMBL/GenBank/DDBJ databases">
        <title>A chromosome-level genome assembly of the Chinese tupelo Nyssa sinensis.</title>
        <authorList>
            <person name="Yang X."/>
            <person name="Kang M."/>
            <person name="Yang Y."/>
            <person name="Xiong H."/>
            <person name="Wang M."/>
            <person name="Zhang Z."/>
            <person name="Wang Z."/>
            <person name="Wu H."/>
            <person name="Ma T."/>
            <person name="Liu J."/>
            <person name="Xi Z."/>
        </authorList>
    </citation>
    <scope>NUCLEOTIDE SEQUENCE [LARGE SCALE GENOMIC DNA]</scope>
    <source>
        <strain evidence="1">J267</strain>
        <tissue evidence="1">Leaf</tissue>
    </source>
</reference>
<dbReference type="Pfam" id="PF14009">
    <property type="entry name" value="PADRE"/>
    <property type="match status" value="1"/>
</dbReference>
<evidence type="ECO:0000313" key="1">
    <source>
        <dbReference type="EMBL" id="KAA8545926.1"/>
    </source>
</evidence>
<dbReference type="OrthoDB" id="843671at2759"/>
<evidence type="ECO:0000313" key="2">
    <source>
        <dbReference type="Proteomes" id="UP000325577"/>
    </source>
</evidence>